<protein>
    <submittedName>
        <fullName evidence="2">Uncharacterized protein</fullName>
    </submittedName>
</protein>
<evidence type="ECO:0000313" key="3">
    <source>
        <dbReference type="Proteomes" id="UP000027138"/>
    </source>
</evidence>
<sequence>MEVFTYTHIKDHDGNTFIDRRTLGVNGNHSTARERVVPSQAGSKAESRMMR</sequence>
<dbReference type="EMBL" id="KK914808">
    <property type="protein sequence ID" value="KDP27682.1"/>
    <property type="molecule type" value="Genomic_DNA"/>
</dbReference>
<dbReference type="AlphaFoldDB" id="A0A067JUV7"/>
<keyword evidence="3" id="KW-1185">Reference proteome</keyword>
<name>A0A067JUV7_JATCU</name>
<feature type="region of interest" description="Disordered" evidence="1">
    <location>
        <begin position="26"/>
        <end position="51"/>
    </location>
</feature>
<dbReference type="Proteomes" id="UP000027138">
    <property type="component" value="Unassembled WGS sequence"/>
</dbReference>
<dbReference type="OrthoDB" id="1302510at2759"/>
<proteinExistence type="predicted"/>
<reference evidence="2 3" key="1">
    <citation type="journal article" date="2014" name="PLoS ONE">
        <title>Global Analysis of Gene Expression Profiles in Physic Nut (Jatropha curcas L.) Seedlings Exposed to Salt Stress.</title>
        <authorList>
            <person name="Zhang L."/>
            <person name="Zhang C."/>
            <person name="Wu P."/>
            <person name="Chen Y."/>
            <person name="Li M."/>
            <person name="Jiang H."/>
            <person name="Wu G."/>
        </authorList>
    </citation>
    <scope>NUCLEOTIDE SEQUENCE [LARGE SCALE GENOMIC DNA]</scope>
    <source>
        <strain evidence="3">cv. GZQX0401</strain>
        <tissue evidence="2">Young leaves</tissue>
    </source>
</reference>
<evidence type="ECO:0000313" key="2">
    <source>
        <dbReference type="EMBL" id="KDP27682.1"/>
    </source>
</evidence>
<gene>
    <name evidence="2" type="ORF">JCGZ_19721</name>
</gene>
<evidence type="ECO:0000256" key="1">
    <source>
        <dbReference type="SAM" id="MobiDB-lite"/>
    </source>
</evidence>
<accession>A0A067JUV7</accession>
<organism evidence="2 3">
    <name type="scientific">Jatropha curcas</name>
    <name type="common">Barbados nut</name>
    <dbReference type="NCBI Taxonomy" id="180498"/>
    <lineage>
        <taxon>Eukaryota</taxon>
        <taxon>Viridiplantae</taxon>
        <taxon>Streptophyta</taxon>
        <taxon>Embryophyta</taxon>
        <taxon>Tracheophyta</taxon>
        <taxon>Spermatophyta</taxon>
        <taxon>Magnoliopsida</taxon>
        <taxon>eudicotyledons</taxon>
        <taxon>Gunneridae</taxon>
        <taxon>Pentapetalae</taxon>
        <taxon>rosids</taxon>
        <taxon>fabids</taxon>
        <taxon>Malpighiales</taxon>
        <taxon>Euphorbiaceae</taxon>
        <taxon>Crotonoideae</taxon>
        <taxon>Jatropheae</taxon>
        <taxon>Jatropha</taxon>
    </lineage>
</organism>